<feature type="transmembrane region" description="Helical" evidence="1">
    <location>
        <begin position="6"/>
        <end position="25"/>
    </location>
</feature>
<feature type="transmembrane region" description="Helical" evidence="1">
    <location>
        <begin position="121"/>
        <end position="144"/>
    </location>
</feature>
<dbReference type="Pfam" id="PF03596">
    <property type="entry name" value="Cad"/>
    <property type="match status" value="1"/>
</dbReference>
<proteinExistence type="predicted"/>
<gene>
    <name evidence="2" type="ORF">RZ71_09970</name>
</gene>
<name>A0A0N0CT37_9LACO</name>
<dbReference type="AlphaFoldDB" id="A0A0N0CT37"/>
<organism evidence="2 3">
    <name type="scientific">Apilactobacillus kunkeei</name>
    <dbReference type="NCBI Taxonomy" id="148814"/>
    <lineage>
        <taxon>Bacteria</taxon>
        <taxon>Bacillati</taxon>
        <taxon>Bacillota</taxon>
        <taxon>Bacilli</taxon>
        <taxon>Lactobacillales</taxon>
        <taxon>Lactobacillaceae</taxon>
        <taxon>Apilactobacillus</taxon>
    </lineage>
</organism>
<feature type="transmembrane region" description="Helical" evidence="1">
    <location>
        <begin position="32"/>
        <end position="52"/>
    </location>
</feature>
<feature type="transmembrane region" description="Helical" evidence="1">
    <location>
        <begin position="58"/>
        <end position="76"/>
    </location>
</feature>
<evidence type="ECO:0000256" key="1">
    <source>
        <dbReference type="SAM" id="Phobius"/>
    </source>
</evidence>
<protein>
    <submittedName>
        <fullName evidence="2">Cadmium resistance protein family permease</fullName>
    </submittedName>
</protein>
<dbReference type="Proteomes" id="UP000037778">
    <property type="component" value="Unassembled WGS sequence"/>
</dbReference>
<dbReference type="InterPro" id="IPR004676">
    <property type="entry name" value="Cd-R_transporter"/>
</dbReference>
<dbReference type="RefSeq" id="WP_053791399.1">
    <property type="nucleotide sequence ID" value="NZ_JXCY01000002.1"/>
</dbReference>
<feature type="transmembrane region" description="Helical" evidence="1">
    <location>
        <begin position="164"/>
        <end position="184"/>
    </location>
</feature>
<sequence length="187" mass="20989">MNWLLILITFLGVNLDFFFILLLLLKKHKLGSVMMGYLIGLWVLLILSFSVGQILDRFLPEWVLGLLGILPIYMALKDEDEDAKEVNHKSPVVITLITYLSVCAGCNLALFLPVLSTISAIQIIEVIAVLTVLSILVILIIKWIGNIRPINDLMEKYGEIMTKVVYIGVGIYVLFDSGLIAHVISWF</sequence>
<feature type="transmembrane region" description="Helical" evidence="1">
    <location>
        <begin position="96"/>
        <end position="115"/>
    </location>
</feature>
<keyword evidence="1" id="KW-1133">Transmembrane helix</keyword>
<keyword evidence="1" id="KW-0812">Transmembrane</keyword>
<dbReference type="EMBL" id="JXCY01000002">
    <property type="protein sequence ID" value="KOY77089.1"/>
    <property type="molecule type" value="Genomic_DNA"/>
</dbReference>
<keyword evidence="1" id="KW-0472">Membrane</keyword>
<dbReference type="PATRIC" id="fig|148814.8.peg.191"/>
<reference evidence="2 3" key="1">
    <citation type="journal article" date="2015" name="Genome Biol. Evol.">
        <title>Functionally Structured Genomes in Lactobacillus kunkeei Colonizing the Honey Crop and Food Products of Honeybees and Stingless Bees.</title>
        <authorList>
            <person name="Tamarit D."/>
            <person name="Ellegaard K.M."/>
            <person name="Wikander J."/>
            <person name="Olofsson T."/>
            <person name="Vasquez A."/>
            <person name="Andersson S.G."/>
        </authorList>
    </citation>
    <scope>NUCLEOTIDE SEQUENCE [LARGE SCALE GENOMIC DNA]</scope>
    <source>
        <strain evidence="2 3">LAko</strain>
    </source>
</reference>
<evidence type="ECO:0000313" key="2">
    <source>
        <dbReference type="EMBL" id="KOY77089.1"/>
    </source>
</evidence>
<keyword evidence="3" id="KW-1185">Reference proteome</keyword>
<evidence type="ECO:0000313" key="3">
    <source>
        <dbReference type="Proteomes" id="UP000037778"/>
    </source>
</evidence>
<comment type="caution">
    <text evidence="2">The sequence shown here is derived from an EMBL/GenBank/DDBJ whole genome shotgun (WGS) entry which is preliminary data.</text>
</comment>
<accession>A0A0N0CT37</accession>